<sequence>MEMLLFVGLQAAGKSTFFKEKWYETHMRLNMDMLRTRRREAILLDALLQAKQPFVVDNTNPTAEDRKAYIDKAQAHRFRIVGYYFVPDYLESINRNEGRSGKAKIPEIGIRSVMKKLQQPTWDEGFDDIYDVTSKNGVFTVEARAGKPQLPGPAPY</sequence>
<keyword evidence="1" id="KW-0418">Kinase</keyword>
<organism evidence="1 2">
    <name type="scientific">Paenibacillus harenae</name>
    <dbReference type="NCBI Taxonomy" id="306543"/>
    <lineage>
        <taxon>Bacteria</taxon>
        <taxon>Bacillati</taxon>
        <taxon>Bacillota</taxon>
        <taxon>Bacilli</taxon>
        <taxon>Bacillales</taxon>
        <taxon>Paenibacillaceae</taxon>
        <taxon>Paenibacillus</taxon>
    </lineage>
</organism>
<accession>A0ABT9TV90</accession>
<comment type="caution">
    <text evidence="1">The sequence shown here is derived from an EMBL/GenBank/DDBJ whole genome shotgun (WGS) entry which is preliminary data.</text>
</comment>
<dbReference type="InterPro" id="IPR027417">
    <property type="entry name" value="P-loop_NTPase"/>
</dbReference>
<dbReference type="Pfam" id="PF13671">
    <property type="entry name" value="AAA_33"/>
    <property type="match status" value="1"/>
</dbReference>
<reference evidence="1 2" key="1">
    <citation type="submission" date="2023-07" db="EMBL/GenBank/DDBJ databases">
        <title>Sorghum-associated microbial communities from plants grown in Nebraska, USA.</title>
        <authorList>
            <person name="Schachtman D."/>
        </authorList>
    </citation>
    <scope>NUCLEOTIDE SEQUENCE [LARGE SCALE GENOMIC DNA]</scope>
    <source>
        <strain evidence="1 2">CC482</strain>
    </source>
</reference>
<dbReference type="PANTHER" id="PTHR12083">
    <property type="entry name" value="BIFUNCTIONAL POLYNUCLEOTIDE PHOSPHATASE/KINASE"/>
    <property type="match status" value="1"/>
</dbReference>
<dbReference type="Proteomes" id="UP001229346">
    <property type="component" value="Unassembled WGS sequence"/>
</dbReference>
<evidence type="ECO:0000313" key="2">
    <source>
        <dbReference type="Proteomes" id="UP001229346"/>
    </source>
</evidence>
<name>A0ABT9TV90_PAEHA</name>
<proteinExistence type="predicted"/>
<gene>
    <name evidence="1" type="ORF">J2T15_000709</name>
</gene>
<dbReference type="GO" id="GO:0016301">
    <property type="term" value="F:kinase activity"/>
    <property type="evidence" value="ECO:0007669"/>
    <property type="project" value="UniProtKB-KW"/>
</dbReference>
<keyword evidence="2" id="KW-1185">Reference proteome</keyword>
<dbReference type="SUPFAM" id="SSF52540">
    <property type="entry name" value="P-loop containing nucleoside triphosphate hydrolases"/>
    <property type="match status" value="1"/>
</dbReference>
<dbReference type="PANTHER" id="PTHR12083:SF9">
    <property type="entry name" value="BIFUNCTIONAL POLYNUCLEOTIDE PHOSPHATASE_KINASE"/>
    <property type="match status" value="1"/>
</dbReference>
<protein>
    <submittedName>
        <fullName evidence="1">Kinase</fullName>
    </submittedName>
</protein>
<dbReference type="RefSeq" id="WP_307201126.1">
    <property type="nucleotide sequence ID" value="NZ_JAUSSU010000002.1"/>
</dbReference>
<keyword evidence="1" id="KW-0808">Transferase</keyword>
<evidence type="ECO:0000313" key="1">
    <source>
        <dbReference type="EMBL" id="MDQ0111276.1"/>
    </source>
</evidence>
<dbReference type="Gene3D" id="3.40.50.300">
    <property type="entry name" value="P-loop containing nucleotide triphosphate hydrolases"/>
    <property type="match status" value="1"/>
</dbReference>
<dbReference type="EMBL" id="JAUSSU010000002">
    <property type="protein sequence ID" value="MDQ0111276.1"/>
    <property type="molecule type" value="Genomic_DNA"/>
</dbReference>